<keyword evidence="3" id="KW-1185">Reference proteome</keyword>
<name>A0ABV6ZVH4_9PROT</name>
<feature type="signal peptide" evidence="1">
    <location>
        <begin position="1"/>
        <end position="23"/>
    </location>
</feature>
<protein>
    <recommendedName>
        <fullName evidence="4">Peptidoglycan-binding protein</fullName>
    </recommendedName>
</protein>
<feature type="chain" id="PRO_5045926593" description="Peptidoglycan-binding protein" evidence="1">
    <location>
        <begin position="24"/>
        <end position="323"/>
    </location>
</feature>
<evidence type="ECO:0000313" key="2">
    <source>
        <dbReference type="EMBL" id="MFC2925398.1"/>
    </source>
</evidence>
<dbReference type="RefSeq" id="WP_343164977.1">
    <property type="nucleotide sequence ID" value="NZ_JBHRSV010000002.1"/>
</dbReference>
<evidence type="ECO:0000313" key="3">
    <source>
        <dbReference type="Proteomes" id="UP001595379"/>
    </source>
</evidence>
<organism evidence="2 3">
    <name type="scientific">Hyphobacterium vulgare</name>
    <dbReference type="NCBI Taxonomy" id="1736751"/>
    <lineage>
        <taxon>Bacteria</taxon>
        <taxon>Pseudomonadati</taxon>
        <taxon>Pseudomonadota</taxon>
        <taxon>Alphaproteobacteria</taxon>
        <taxon>Maricaulales</taxon>
        <taxon>Maricaulaceae</taxon>
        <taxon>Hyphobacterium</taxon>
    </lineage>
</organism>
<accession>A0ABV6ZVH4</accession>
<dbReference type="Proteomes" id="UP001595379">
    <property type="component" value="Unassembled WGS sequence"/>
</dbReference>
<sequence length="323" mass="36828">MLRRTYLAGIAIAALAPAGFAAADDMTWFPSEPPTSATPGECYARVRVEAEYRPYTETIVTGDTYETYNVRPAELGYDVREFISREAGMRYIVHEPVYDIITEQVMVRPAYVEYRVIPAVHEEVTERIMVREPRMVWQRGRVPGAQMTRFDPETGEIWCLVEESGEYRTVTRNVLVTPARVDEVRIDAEYATIQREVLIQEARVEEIPIPAEYDRVEIQTLVRAASVDSQTVTGRTESVTRYELVAEERYEWRLMDCDEMELPGYVPPASMRSEPPAMSYQYQGGGDYQEPQYDETETPVASLASSRITQRGGPRIIQAAARQ</sequence>
<reference evidence="3" key="1">
    <citation type="journal article" date="2019" name="Int. J. Syst. Evol. Microbiol.">
        <title>The Global Catalogue of Microorganisms (GCM) 10K type strain sequencing project: providing services to taxonomists for standard genome sequencing and annotation.</title>
        <authorList>
            <consortium name="The Broad Institute Genomics Platform"/>
            <consortium name="The Broad Institute Genome Sequencing Center for Infectious Disease"/>
            <person name="Wu L."/>
            <person name="Ma J."/>
        </authorList>
    </citation>
    <scope>NUCLEOTIDE SEQUENCE [LARGE SCALE GENOMIC DNA]</scope>
    <source>
        <strain evidence="3">KCTC 52487</strain>
    </source>
</reference>
<evidence type="ECO:0000256" key="1">
    <source>
        <dbReference type="SAM" id="SignalP"/>
    </source>
</evidence>
<keyword evidence="1" id="KW-0732">Signal</keyword>
<comment type="caution">
    <text evidence="2">The sequence shown here is derived from an EMBL/GenBank/DDBJ whole genome shotgun (WGS) entry which is preliminary data.</text>
</comment>
<proteinExistence type="predicted"/>
<dbReference type="EMBL" id="JBHRSV010000002">
    <property type="protein sequence ID" value="MFC2925398.1"/>
    <property type="molecule type" value="Genomic_DNA"/>
</dbReference>
<gene>
    <name evidence="2" type="ORF">ACFOOR_04690</name>
</gene>
<evidence type="ECO:0008006" key="4">
    <source>
        <dbReference type="Google" id="ProtNLM"/>
    </source>
</evidence>